<dbReference type="Proteomes" id="UP000027222">
    <property type="component" value="Unassembled WGS sequence"/>
</dbReference>
<feature type="compositionally biased region" description="Polar residues" evidence="1">
    <location>
        <begin position="18"/>
        <end position="32"/>
    </location>
</feature>
<evidence type="ECO:0000313" key="3">
    <source>
        <dbReference type="Proteomes" id="UP000027222"/>
    </source>
</evidence>
<organism evidence="2 3">
    <name type="scientific">Galerina marginata (strain CBS 339.88)</name>
    <dbReference type="NCBI Taxonomy" id="685588"/>
    <lineage>
        <taxon>Eukaryota</taxon>
        <taxon>Fungi</taxon>
        <taxon>Dikarya</taxon>
        <taxon>Basidiomycota</taxon>
        <taxon>Agaricomycotina</taxon>
        <taxon>Agaricomycetes</taxon>
        <taxon>Agaricomycetidae</taxon>
        <taxon>Agaricales</taxon>
        <taxon>Agaricineae</taxon>
        <taxon>Strophariaceae</taxon>
        <taxon>Galerina</taxon>
    </lineage>
</organism>
<name>A0A067T7G9_GALM3</name>
<reference evidence="3" key="1">
    <citation type="journal article" date="2014" name="Proc. Natl. Acad. Sci. U.S.A.">
        <title>Extensive sampling of basidiomycete genomes demonstrates inadequacy of the white-rot/brown-rot paradigm for wood decay fungi.</title>
        <authorList>
            <person name="Riley R."/>
            <person name="Salamov A.A."/>
            <person name="Brown D.W."/>
            <person name="Nagy L.G."/>
            <person name="Floudas D."/>
            <person name="Held B.W."/>
            <person name="Levasseur A."/>
            <person name="Lombard V."/>
            <person name="Morin E."/>
            <person name="Otillar R."/>
            <person name="Lindquist E.A."/>
            <person name="Sun H."/>
            <person name="LaButti K.M."/>
            <person name="Schmutz J."/>
            <person name="Jabbour D."/>
            <person name="Luo H."/>
            <person name="Baker S.E."/>
            <person name="Pisabarro A.G."/>
            <person name="Walton J.D."/>
            <person name="Blanchette R.A."/>
            <person name="Henrissat B."/>
            <person name="Martin F."/>
            <person name="Cullen D."/>
            <person name="Hibbett D.S."/>
            <person name="Grigoriev I.V."/>
        </authorList>
    </citation>
    <scope>NUCLEOTIDE SEQUENCE [LARGE SCALE GENOMIC DNA]</scope>
    <source>
        <strain evidence="3">CBS 339.88</strain>
    </source>
</reference>
<evidence type="ECO:0000313" key="2">
    <source>
        <dbReference type="EMBL" id="KDR79071.1"/>
    </source>
</evidence>
<protein>
    <submittedName>
        <fullName evidence="2">Uncharacterized protein</fullName>
    </submittedName>
</protein>
<proteinExistence type="predicted"/>
<feature type="region of interest" description="Disordered" evidence="1">
    <location>
        <begin position="1"/>
        <end position="53"/>
    </location>
</feature>
<dbReference type="AlphaFoldDB" id="A0A067T7G9"/>
<evidence type="ECO:0000256" key="1">
    <source>
        <dbReference type="SAM" id="MobiDB-lite"/>
    </source>
</evidence>
<accession>A0A067T7G9</accession>
<sequence>MEDGEDADEFHVQWREQGFQQSRGRGYQTSRSAVAVDSRLPDDDPNVGLDPNGDAFNDMLDADFEDFVGEPEILNQKKRSLASLTNCYFEGPPYGRMEGRIPRPLSRRNASVGGTWGCLGGRGGRL</sequence>
<keyword evidence="3" id="KW-1185">Reference proteome</keyword>
<dbReference type="EMBL" id="KL142374">
    <property type="protein sequence ID" value="KDR79071.1"/>
    <property type="molecule type" value="Genomic_DNA"/>
</dbReference>
<gene>
    <name evidence="2" type="ORF">GALMADRAFT_209378</name>
</gene>
<dbReference type="HOGENOM" id="CLU_1981761_0_0_1"/>